<feature type="transmembrane region" description="Helical" evidence="1">
    <location>
        <begin position="184"/>
        <end position="203"/>
    </location>
</feature>
<feature type="transmembrane region" description="Helical" evidence="1">
    <location>
        <begin position="233"/>
        <end position="251"/>
    </location>
</feature>
<keyword evidence="1" id="KW-0812">Transmembrane</keyword>
<feature type="transmembrane region" description="Helical" evidence="1">
    <location>
        <begin position="289"/>
        <end position="308"/>
    </location>
</feature>
<organism evidence="2 3">
    <name type="scientific">Micromonospora trifolii</name>
    <dbReference type="NCBI Taxonomy" id="2911208"/>
    <lineage>
        <taxon>Bacteria</taxon>
        <taxon>Bacillati</taxon>
        <taxon>Actinomycetota</taxon>
        <taxon>Actinomycetes</taxon>
        <taxon>Micromonosporales</taxon>
        <taxon>Micromonosporaceae</taxon>
        <taxon>Micromonospora</taxon>
    </lineage>
</organism>
<reference evidence="2 3" key="1">
    <citation type="submission" date="2022-01" db="EMBL/GenBank/DDBJ databases">
        <authorList>
            <person name="Riesco R."/>
            <person name="Trujillo M.E."/>
        </authorList>
    </citation>
    <scope>NUCLEOTIDE SEQUENCE [LARGE SCALE GENOMIC DNA]</scope>
    <source>
        <strain evidence="2 3">NIE79</strain>
    </source>
</reference>
<gene>
    <name evidence="2" type="ORF">NIE79_006282</name>
</gene>
<feature type="transmembrane region" description="Helical" evidence="1">
    <location>
        <begin position="258"/>
        <end position="277"/>
    </location>
</feature>
<keyword evidence="3" id="KW-1185">Reference proteome</keyword>
<evidence type="ECO:0008006" key="4">
    <source>
        <dbReference type="Google" id="ProtNLM"/>
    </source>
</evidence>
<sequence length="314" mass="33743">MSQEALEARYRLLLCAYPKRYRRERGAEMIGTLMEAAGPDQRRPTAREGAMLVLRGLQTRARTHDARSTSRGLRGSLRLAVLLLLVYATAGSLAETGRVLPRMVRDGVDYPPELIYPLVTVIAALAVVAVAGGRYVLGLLATLSALAAALVVLRLVLVGVDNVTGERHYPPIELIRDDAMTDSTLWPLPLAVLLIVPLIIWPASGTRRPVAWLSAVPVAVFLLPTDYDVTIGLQPGATVVVMAGFLLWVAVDARATIAAAVLLIPLIIAMLSLRALGAWGQPEVLGATWFWTVVIGAIALLTAGTLGLRRQART</sequence>
<dbReference type="EMBL" id="JAKKFD010000008">
    <property type="protein sequence ID" value="MCG5442141.1"/>
    <property type="molecule type" value="Genomic_DNA"/>
</dbReference>
<evidence type="ECO:0000313" key="3">
    <source>
        <dbReference type="Proteomes" id="UP001201629"/>
    </source>
</evidence>
<dbReference type="Proteomes" id="UP001201629">
    <property type="component" value="Unassembled WGS sequence"/>
</dbReference>
<feature type="transmembrane region" description="Helical" evidence="1">
    <location>
        <begin position="210"/>
        <end position="227"/>
    </location>
</feature>
<protein>
    <recommendedName>
        <fullName evidence="4">ABC transporter permease</fullName>
    </recommendedName>
</protein>
<evidence type="ECO:0000256" key="1">
    <source>
        <dbReference type="SAM" id="Phobius"/>
    </source>
</evidence>
<proteinExistence type="predicted"/>
<name>A0ABS9MWR3_9ACTN</name>
<keyword evidence="1" id="KW-0472">Membrane</keyword>
<feature type="transmembrane region" description="Helical" evidence="1">
    <location>
        <begin position="114"/>
        <end position="132"/>
    </location>
</feature>
<comment type="caution">
    <text evidence="2">The sequence shown here is derived from an EMBL/GenBank/DDBJ whole genome shotgun (WGS) entry which is preliminary data.</text>
</comment>
<feature type="transmembrane region" description="Helical" evidence="1">
    <location>
        <begin position="139"/>
        <end position="160"/>
    </location>
</feature>
<keyword evidence="1" id="KW-1133">Transmembrane helix</keyword>
<accession>A0ABS9MWR3</accession>
<evidence type="ECO:0000313" key="2">
    <source>
        <dbReference type="EMBL" id="MCG5442141.1"/>
    </source>
</evidence>
<dbReference type="RefSeq" id="WP_238677501.1">
    <property type="nucleotide sequence ID" value="NZ_JAKKFD010000008.1"/>
</dbReference>
<feature type="transmembrane region" description="Helical" evidence="1">
    <location>
        <begin position="77"/>
        <end position="94"/>
    </location>
</feature>